<accession>A0A4U5ME66</accession>
<feature type="domain" description="CCHC-type" evidence="2">
    <location>
        <begin position="27"/>
        <end position="42"/>
    </location>
</feature>
<keyword evidence="1" id="KW-0479">Metal-binding</keyword>
<evidence type="ECO:0000313" key="4">
    <source>
        <dbReference type="Proteomes" id="UP000298663"/>
    </source>
</evidence>
<keyword evidence="4" id="KW-1185">Reference proteome</keyword>
<dbReference type="EMBL" id="AZBU02000008">
    <property type="protein sequence ID" value="TKR67451.1"/>
    <property type="molecule type" value="Genomic_DNA"/>
</dbReference>
<dbReference type="InterPro" id="IPR001878">
    <property type="entry name" value="Znf_CCHC"/>
</dbReference>
<dbReference type="PROSITE" id="PS50158">
    <property type="entry name" value="ZF_CCHC"/>
    <property type="match status" value="1"/>
</dbReference>
<dbReference type="InterPro" id="IPR036875">
    <property type="entry name" value="Znf_CCHC_sf"/>
</dbReference>
<evidence type="ECO:0000256" key="1">
    <source>
        <dbReference type="PROSITE-ProRule" id="PRU00047"/>
    </source>
</evidence>
<dbReference type="Proteomes" id="UP000298663">
    <property type="component" value="Unassembled WGS sequence"/>
</dbReference>
<keyword evidence="1" id="KW-0863">Zinc-finger</keyword>
<dbReference type="GO" id="GO:0003676">
    <property type="term" value="F:nucleic acid binding"/>
    <property type="evidence" value="ECO:0007669"/>
    <property type="project" value="InterPro"/>
</dbReference>
<organism evidence="3 4">
    <name type="scientific">Steinernema carpocapsae</name>
    <name type="common">Entomopathogenic nematode</name>
    <dbReference type="NCBI Taxonomy" id="34508"/>
    <lineage>
        <taxon>Eukaryota</taxon>
        <taxon>Metazoa</taxon>
        <taxon>Ecdysozoa</taxon>
        <taxon>Nematoda</taxon>
        <taxon>Chromadorea</taxon>
        <taxon>Rhabditida</taxon>
        <taxon>Tylenchina</taxon>
        <taxon>Panagrolaimomorpha</taxon>
        <taxon>Strongyloidoidea</taxon>
        <taxon>Steinernematidae</taxon>
        <taxon>Steinernema</taxon>
    </lineage>
</organism>
<dbReference type="SUPFAM" id="SSF57756">
    <property type="entry name" value="Retrovirus zinc finger-like domains"/>
    <property type="match status" value="1"/>
</dbReference>
<dbReference type="SMART" id="SM00343">
    <property type="entry name" value="ZnF_C2HC"/>
    <property type="match status" value="2"/>
</dbReference>
<name>A0A4U5ME66_STECR</name>
<dbReference type="OrthoDB" id="439192at2759"/>
<gene>
    <name evidence="3" type="ORF">L596_023601</name>
</gene>
<comment type="caution">
    <text evidence="3">The sequence shown here is derived from an EMBL/GenBank/DDBJ whole genome shotgun (WGS) entry which is preliminary data.</text>
</comment>
<dbReference type="GO" id="GO:0019899">
    <property type="term" value="F:enzyme binding"/>
    <property type="evidence" value="ECO:0007669"/>
    <property type="project" value="UniProtKB-ARBA"/>
</dbReference>
<sequence length="93" mass="10620">MLPLRQREPPRSKMFEANLNSAFSEVCHKCGRQGHIAHQCRRYGHMGGVFRHNCGQLGHISRGCTTPAVQTRVDYPNCVIYLLIRFCHTVVPE</sequence>
<protein>
    <recommendedName>
        <fullName evidence="2">CCHC-type domain-containing protein</fullName>
    </recommendedName>
</protein>
<evidence type="ECO:0000313" key="3">
    <source>
        <dbReference type="EMBL" id="TKR67451.1"/>
    </source>
</evidence>
<dbReference type="GO" id="GO:0008270">
    <property type="term" value="F:zinc ion binding"/>
    <property type="evidence" value="ECO:0007669"/>
    <property type="project" value="UniProtKB-KW"/>
</dbReference>
<dbReference type="Gene3D" id="4.10.60.10">
    <property type="entry name" value="Zinc finger, CCHC-type"/>
    <property type="match status" value="1"/>
</dbReference>
<proteinExistence type="predicted"/>
<reference evidence="3 4" key="1">
    <citation type="journal article" date="2015" name="Genome Biol.">
        <title>Comparative genomics of Steinernema reveals deeply conserved gene regulatory networks.</title>
        <authorList>
            <person name="Dillman A.R."/>
            <person name="Macchietto M."/>
            <person name="Porter C.F."/>
            <person name="Rogers A."/>
            <person name="Williams B."/>
            <person name="Antoshechkin I."/>
            <person name="Lee M.M."/>
            <person name="Goodwin Z."/>
            <person name="Lu X."/>
            <person name="Lewis E.E."/>
            <person name="Goodrich-Blair H."/>
            <person name="Stock S.P."/>
            <person name="Adams B.J."/>
            <person name="Sternberg P.W."/>
            <person name="Mortazavi A."/>
        </authorList>
    </citation>
    <scope>NUCLEOTIDE SEQUENCE [LARGE SCALE GENOMIC DNA]</scope>
    <source>
        <strain evidence="3 4">ALL</strain>
    </source>
</reference>
<keyword evidence="1" id="KW-0862">Zinc</keyword>
<reference evidence="3 4" key="2">
    <citation type="journal article" date="2019" name="G3 (Bethesda)">
        <title>Hybrid Assembly of the Genome of the Entomopathogenic Nematode Steinernema carpocapsae Identifies the X-Chromosome.</title>
        <authorList>
            <person name="Serra L."/>
            <person name="Macchietto M."/>
            <person name="Macias-Munoz A."/>
            <person name="McGill C.J."/>
            <person name="Rodriguez I.M."/>
            <person name="Rodriguez B."/>
            <person name="Murad R."/>
            <person name="Mortazavi A."/>
        </authorList>
    </citation>
    <scope>NUCLEOTIDE SEQUENCE [LARGE SCALE GENOMIC DNA]</scope>
    <source>
        <strain evidence="3 4">ALL</strain>
    </source>
</reference>
<dbReference type="AlphaFoldDB" id="A0A4U5ME66"/>
<evidence type="ECO:0000259" key="2">
    <source>
        <dbReference type="PROSITE" id="PS50158"/>
    </source>
</evidence>
<dbReference type="Pfam" id="PF00098">
    <property type="entry name" value="zf-CCHC"/>
    <property type="match status" value="2"/>
</dbReference>